<name>A0A835YKW2_9STRA</name>
<dbReference type="GO" id="GO:0004674">
    <property type="term" value="F:protein serine/threonine kinase activity"/>
    <property type="evidence" value="ECO:0007669"/>
    <property type="project" value="UniProtKB-KW"/>
</dbReference>
<dbReference type="InterPro" id="IPR017441">
    <property type="entry name" value="Protein_kinase_ATP_BS"/>
</dbReference>
<dbReference type="InterPro" id="IPR011009">
    <property type="entry name" value="Kinase-like_dom_sf"/>
</dbReference>
<dbReference type="Gene3D" id="3.30.200.20">
    <property type="entry name" value="Phosphorylase Kinase, domain 1"/>
    <property type="match status" value="1"/>
</dbReference>
<dbReference type="InterPro" id="IPR050538">
    <property type="entry name" value="MAP_kinase_kinase_kinase"/>
</dbReference>
<dbReference type="GO" id="GO:0005524">
    <property type="term" value="F:ATP binding"/>
    <property type="evidence" value="ECO:0007669"/>
    <property type="project" value="UniProtKB-UniRule"/>
</dbReference>
<keyword evidence="6" id="KW-0723">Serine/threonine-protein kinase</keyword>
<keyword evidence="2 5" id="KW-0547">Nucleotide-binding</keyword>
<dbReference type="PANTHER" id="PTHR48016">
    <property type="entry name" value="MAP KINASE KINASE KINASE SSK2-RELATED-RELATED"/>
    <property type="match status" value="1"/>
</dbReference>
<evidence type="ECO:0000256" key="5">
    <source>
        <dbReference type="PROSITE-ProRule" id="PRU10141"/>
    </source>
</evidence>
<feature type="compositionally biased region" description="Basic and acidic residues" evidence="7">
    <location>
        <begin position="280"/>
        <end position="293"/>
    </location>
</feature>
<dbReference type="PROSITE" id="PS50011">
    <property type="entry name" value="PROTEIN_KINASE_DOM"/>
    <property type="match status" value="1"/>
</dbReference>
<dbReference type="OrthoDB" id="266718at2759"/>
<comment type="caution">
    <text evidence="9">The sequence shown here is derived from an EMBL/GenBank/DDBJ whole genome shotgun (WGS) entry which is preliminary data.</text>
</comment>
<dbReference type="Proteomes" id="UP000664859">
    <property type="component" value="Unassembled WGS sequence"/>
</dbReference>
<evidence type="ECO:0000256" key="1">
    <source>
        <dbReference type="ARBA" id="ARBA00022679"/>
    </source>
</evidence>
<evidence type="ECO:0000256" key="6">
    <source>
        <dbReference type="RuleBase" id="RU000304"/>
    </source>
</evidence>
<dbReference type="PROSITE" id="PS00108">
    <property type="entry name" value="PROTEIN_KINASE_ST"/>
    <property type="match status" value="1"/>
</dbReference>
<dbReference type="AlphaFoldDB" id="A0A835YKW2"/>
<evidence type="ECO:0000256" key="7">
    <source>
        <dbReference type="SAM" id="MobiDB-lite"/>
    </source>
</evidence>
<dbReference type="SUPFAM" id="SSF56112">
    <property type="entry name" value="Protein kinase-like (PK-like)"/>
    <property type="match status" value="1"/>
</dbReference>
<evidence type="ECO:0000259" key="8">
    <source>
        <dbReference type="PROSITE" id="PS50011"/>
    </source>
</evidence>
<keyword evidence="10" id="KW-1185">Reference proteome</keyword>
<evidence type="ECO:0000313" key="9">
    <source>
        <dbReference type="EMBL" id="KAG5175717.1"/>
    </source>
</evidence>
<dbReference type="InterPro" id="IPR008271">
    <property type="entry name" value="Ser/Thr_kinase_AS"/>
</dbReference>
<dbReference type="Pfam" id="PF00069">
    <property type="entry name" value="Pkinase"/>
    <property type="match status" value="1"/>
</dbReference>
<feature type="region of interest" description="Disordered" evidence="7">
    <location>
        <begin position="278"/>
        <end position="355"/>
    </location>
</feature>
<gene>
    <name evidence="9" type="ORF">JKP88DRAFT_274613</name>
</gene>
<reference evidence="9" key="1">
    <citation type="submission" date="2021-02" db="EMBL/GenBank/DDBJ databases">
        <title>First Annotated Genome of the Yellow-green Alga Tribonema minus.</title>
        <authorList>
            <person name="Mahan K.M."/>
        </authorList>
    </citation>
    <scope>NUCLEOTIDE SEQUENCE</scope>
    <source>
        <strain evidence="9">UTEX B ZZ1240</strain>
    </source>
</reference>
<keyword evidence="3 9" id="KW-0418">Kinase</keyword>
<feature type="compositionally biased region" description="Basic and acidic residues" evidence="7">
    <location>
        <begin position="344"/>
        <end position="355"/>
    </location>
</feature>
<sequence length="385" mass="40816">MWCLGPTIGRGSFGEVHMGLNQITGELMAIKVCALPLCVAHSLRQPGAHACAKQHSLPREVFIMSQLQHRNTVRYLGAESDDDKVYIFQQWIPGGSISALLARFGPLSEHVTRLYARQALRGLAYLHANGIVHRDLKGDNLLIDGEGTIKIADFGTSARVPDGAAAAEMLGTPYFMAPEMLLRCDHGLPVDIWGFACTVLQMLTNRRPWHSCRVTSLPALLSVMQAALQRMPPLPPDMSPVMRAVLVNCFRWDPAERPTSRQLLRSLRDCQAPGIGHRAAAGDERLRSPRRALDSGSSSDGGSGSGSGSASASGGGGSGSGNGCSSVSCGRSRSSSTDSESDKDDPNKHVSSRDGGGEALVFNVVVAGVALTLAILAQQAAGLIL</sequence>
<dbReference type="SMART" id="SM00220">
    <property type="entry name" value="S_TKc"/>
    <property type="match status" value="1"/>
</dbReference>
<dbReference type="CDD" id="cd06606">
    <property type="entry name" value="STKc_MAPKKK"/>
    <property type="match status" value="1"/>
</dbReference>
<feature type="compositionally biased region" description="Gly residues" evidence="7">
    <location>
        <begin position="299"/>
        <end position="322"/>
    </location>
</feature>
<dbReference type="EMBL" id="JAFCMP010000547">
    <property type="protein sequence ID" value="KAG5175717.1"/>
    <property type="molecule type" value="Genomic_DNA"/>
</dbReference>
<evidence type="ECO:0000256" key="2">
    <source>
        <dbReference type="ARBA" id="ARBA00022741"/>
    </source>
</evidence>
<evidence type="ECO:0000256" key="4">
    <source>
        <dbReference type="ARBA" id="ARBA00022840"/>
    </source>
</evidence>
<proteinExistence type="inferred from homology"/>
<protein>
    <submittedName>
        <fullName evidence="9">Kinase-like domain-containing protein</fullName>
    </submittedName>
</protein>
<feature type="domain" description="Protein kinase" evidence="8">
    <location>
        <begin position="2"/>
        <end position="275"/>
    </location>
</feature>
<keyword evidence="1" id="KW-0808">Transferase</keyword>
<comment type="similarity">
    <text evidence="6">Belongs to the protein kinase superfamily.</text>
</comment>
<dbReference type="InterPro" id="IPR000719">
    <property type="entry name" value="Prot_kinase_dom"/>
</dbReference>
<keyword evidence="4 5" id="KW-0067">ATP-binding</keyword>
<feature type="binding site" evidence="5">
    <location>
        <position position="31"/>
    </location>
    <ligand>
        <name>ATP</name>
        <dbReference type="ChEBI" id="CHEBI:30616"/>
    </ligand>
</feature>
<evidence type="ECO:0000313" key="10">
    <source>
        <dbReference type="Proteomes" id="UP000664859"/>
    </source>
</evidence>
<accession>A0A835YKW2</accession>
<dbReference type="PANTHER" id="PTHR48016:SF56">
    <property type="entry name" value="MAPKK KINASE"/>
    <property type="match status" value="1"/>
</dbReference>
<evidence type="ECO:0000256" key="3">
    <source>
        <dbReference type="ARBA" id="ARBA00022777"/>
    </source>
</evidence>
<organism evidence="9 10">
    <name type="scientific">Tribonema minus</name>
    <dbReference type="NCBI Taxonomy" id="303371"/>
    <lineage>
        <taxon>Eukaryota</taxon>
        <taxon>Sar</taxon>
        <taxon>Stramenopiles</taxon>
        <taxon>Ochrophyta</taxon>
        <taxon>PX clade</taxon>
        <taxon>Xanthophyceae</taxon>
        <taxon>Tribonematales</taxon>
        <taxon>Tribonemataceae</taxon>
        <taxon>Tribonema</taxon>
    </lineage>
</organism>
<feature type="compositionally biased region" description="Low complexity" evidence="7">
    <location>
        <begin position="323"/>
        <end position="338"/>
    </location>
</feature>
<dbReference type="Gene3D" id="1.10.510.10">
    <property type="entry name" value="Transferase(Phosphotransferase) domain 1"/>
    <property type="match status" value="1"/>
</dbReference>
<dbReference type="PROSITE" id="PS00107">
    <property type="entry name" value="PROTEIN_KINASE_ATP"/>
    <property type="match status" value="1"/>
</dbReference>